<dbReference type="EMBL" id="GDJX01006384">
    <property type="protein sequence ID" value="JAT61552.1"/>
    <property type="molecule type" value="Transcribed_RNA"/>
</dbReference>
<dbReference type="AlphaFoldDB" id="A0A1D1Z3Z8"/>
<organism evidence="2">
    <name type="scientific">Anthurium amnicola</name>
    <dbReference type="NCBI Taxonomy" id="1678845"/>
    <lineage>
        <taxon>Eukaryota</taxon>
        <taxon>Viridiplantae</taxon>
        <taxon>Streptophyta</taxon>
        <taxon>Embryophyta</taxon>
        <taxon>Tracheophyta</taxon>
        <taxon>Spermatophyta</taxon>
        <taxon>Magnoliopsida</taxon>
        <taxon>Liliopsida</taxon>
        <taxon>Araceae</taxon>
        <taxon>Pothoideae</taxon>
        <taxon>Potheae</taxon>
        <taxon>Anthurium</taxon>
    </lineage>
</organism>
<dbReference type="Pfam" id="PF03478">
    <property type="entry name" value="Beta-prop_KIB1-4"/>
    <property type="match status" value="1"/>
</dbReference>
<evidence type="ECO:0000313" key="2">
    <source>
        <dbReference type="EMBL" id="JAT61552.1"/>
    </source>
</evidence>
<name>A0A1D1Z3Z8_9ARAE</name>
<dbReference type="InterPro" id="IPR005174">
    <property type="entry name" value="KIB1-4_b-propeller"/>
</dbReference>
<protein>
    <submittedName>
        <fullName evidence="2">Putative F-box protein At5g55150</fullName>
    </submittedName>
</protein>
<dbReference type="InterPro" id="IPR050942">
    <property type="entry name" value="F-box_BR-signaling"/>
</dbReference>
<feature type="domain" description="KIB1-4 beta-propeller" evidence="1">
    <location>
        <begin position="91"/>
        <end position="315"/>
    </location>
</feature>
<sequence length="346" mass="38595">MACPWISSITSLTGCQAFTTRVSHVFVPIGGWHQRNCLGPVSRGCCSSLICGRYMGGRGNLASCSAPSVGTQGCPTRHLGGHRRYWNFYGSSLDGHWALVHIGPFNSEVQAVNPVTKVTIRLPRWPKPKFHCLKMFLFAELRPKVSLGGFLAVGIVQYRCLHCQCLQFARDGDEEWTPLEMPWESYNDVTFHDGKVYVVDKASNLLLCNLSGPPPLMTRIITRGGTSKSYKHLVHSSTGELLLVWKDDSWFGVARLDMSTGAEWVKVKTVGQDAILFDRRHALCISTEARPELRSSCIYFPDIVEETREVRLGVFALEGGRLEFQHLPHPPCPRSSAAYWLIPGFA</sequence>
<gene>
    <name evidence="2" type="primary">At5g55150_0</name>
    <name evidence="2" type="ORF">g.111751</name>
</gene>
<proteinExistence type="predicted"/>
<reference evidence="2" key="1">
    <citation type="submission" date="2015-07" db="EMBL/GenBank/DDBJ databases">
        <title>Transcriptome Assembly of Anthurium amnicola.</title>
        <authorList>
            <person name="Suzuki J."/>
        </authorList>
    </citation>
    <scope>NUCLEOTIDE SEQUENCE</scope>
</reference>
<accession>A0A1D1Z3Z8</accession>
<evidence type="ECO:0000259" key="1">
    <source>
        <dbReference type="Pfam" id="PF03478"/>
    </source>
</evidence>
<dbReference type="PANTHER" id="PTHR44259">
    <property type="entry name" value="OS07G0183000 PROTEIN-RELATED"/>
    <property type="match status" value="1"/>
</dbReference>